<keyword evidence="3 6" id="KW-1133">Transmembrane helix</keyword>
<accession>S8E259</accession>
<feature type="domain" description="TECPR1-like DysF" evidence="7">
    <location>
        <begin position="112"/>
        <end position="463"/>
    </location>
</feature>
<feature type="transmembrane region" description="Helical" evidence="6">
    <location>
        <begin position="279"/>
        <end position="299"/>
    </location>
</feature>
<comment type="subcellular location">
    <subcellularLocation>
        <location evidence="1">Membrane</location>
        <topology evidence="1">Multi-pass membrane protein</topology>
    </subcellularLocation>
</comment>
<dbReference type="HOGENOM" id="CLU_029283_0_0_1"/>
<dbReference type="InterPro" id="IPR010482">
    <property type="entry name" value="TECPR1-like_DysF"/>
</dbReference>
<proteinExistence type="predicted"/>
<dbReference type="eggNOG" id="ENOG502S2PX">
    <property type="taxonomic scope" value="Eukaryota"/>
</dbReference>
<evidence type="ECO:0000256" key="5">
    <source>
        <dbReference type="SAM" id="MobiDB-lite"/>
    </source>
</evidence>
<dbReference type="GO" id="GO:0005778">
    <property type="term" value="C:peroxisomal membrane"/>
    <property type="evidence" value="ECO:0007669"/>
    <property type="project" value="TreeGrafter"/>
</dbReference>
<dbReference type="PANTHER" id="PTHR28304:SF2">
    <property type="entry name" value="PEROXISOMAL MEMBRANE PROTEIN PEX29"/>
    <property type="match status" value="1"/>
</dbReference>
<gene>
    <name evidence="8" type="ORF">FOMPIDRAFT_125458</name>
</gene>
<dbReference type="GO" id="GO:0007031">
    <property type="term" value="P:peroxisome organization"/>
    <property type="evidence" value="ECO:0007669"/>
    <property type="project" value="UniProtKB-ARBA"/>
</dbReference>
<evidence type="ECO:0000256" key="1">
    <source>
        <dbReference type="ARBA" id="ARBA00004141"/>
    </source>
</evidence>
<sequence>MHSQLDYVTIPPCATRLRDPHTSPEAHANPTSPTRPTPTLTTTTLPKPSHARSPSLLSSPSSPLSPSKLAYSSIPSLLLASTLQIPTNAPSIPESAARTRKGGAKLMSTRDPLSIPITTVNFRRFVSKIGPVFWLQDRVEEVVMWRRGNRYTAVWMGVYAFLCYFPRLVLLLPHVIVLSILLATHPSLHAPNADADEEKKQAPTAPPAPVGEGSVDWLANVQAIQNLMGIFSDSHDAVLPVVPHLTHGSPYTPIIFTLTIISLLAVLPILPLLPLRPAFLFLGLFPLFVTHPFTLHTLLPAVQAGAQPAFNTLRTQVARYVDDDRLDDRHWGAELREVELFENERWAAPAGPKAGALSDAGWARANLRAGERKAWTRGRDGWSGVGEDGSGDVSSNLTFALEPGWAFVETEDWRPDLVGSWVAPGMADANGWVYTNDAWLDPHLTPMEEWRVTGMTRRRRWTRRIYYRDDLVGSPKDV</sequence>
<reference evidence="8 9" key="1">
    <citation type="journal article" date="2012" name="Science">
        <title>The Paleozoic origin of enzymatic lignin decomposition reconstructed from 31 fungal genomes.</title>
        <authorList>
            <person name="Floudas D."/>
            <person name="Binder M."/>
            <person name="Riley R."/>
            <person name="Barry K."/>
            <person name="Blanchette R.A."/>
            <person name="Henrissat B."/>
            <person name="Martinez A.T."/>
            <person name="Otillar R."/>
            <person name="Spatafora J.W."/>
            <person name="Yadav J.S."/>
            <person name="Aerts A."/>
            <person name="Benoit I."/>
            <person name="Boyd A."/>
            <person name="Carlson A."/>
            <person name="Copeland A."/>
            <person name="Coutinho P.M."/>
            <person name="de Vries R.P."/>
            <person name="Ferreira P."/>
            <person name="Findley K."/>
            <person name="Foster B."/>
            <person name="Gaskell J."/>
            <person name="Glotzer D."/>
            <person name="Gorecki P."/>
            <person name="Heitman J."/>
            <person name="Hesse C."/>
            <person name="Hori C."/>
            <person name="Igarashi K."/>
            <person name="Jurgens J.A."/>
            <person name="Kallen N."/>
            <person name="Kersten P."/>
            <person name="Kohler A."/>
            <person name="Kuees U."/>
            <person name="Kumar T.K.A."/>
            <person name="Kuo A."/>
            <person name="LaButti K."/>
            <person name="Larrondo L.F."/>
            <person name="Lindquist E."/>
            <person name="Ling A."/>
            <person name="Lombard V."/>
            <person name="Lucas S."/>
            <person name="Lundell T."/>
            <person name="Martin R."/>
            <person name="McLaughlin D.J."/>
            <person name="Morgenstern I."/>
            <person name="Morin E."/>
            <person name="Murat C."/>
            <person name="Nagy L.G."/>
            <person name="Nolan M."/>
            <person name="Ohm R.A."/>
            <person name="Patyshakuliyeva A."/>
            <person name="Rokas A."/>
            <person name="Ruiz-Duenas F.J."/>
            <person name="Sabat G."/>
            <person name="Salamov A."/>
            <person name="Samejima M."/>
            <person name="Schmutz J."/>
            <person name="Slot J.C."/>
            <person name="St John F."/>
            <person name="Stenlid J."/>
            <person name="Sun H."/>
            <person name="Sun S."/>
            <person name="Syed K."/>
            <person name="Tsang A."/>
            <person name="Wiebenga A."/>
            <person name="Young D."/>
            <person name="Pisabarro A."/>
            <person name="Eastwood D.C."/>
            <person name="Martin F."/>
            <person name="Cullen D."/>
            <person name="Grigoriev I.V."/>
            <person name="Hibbett D.S."/>
        </authorList>
    </citation>
    <scope>NUCLEOTIDE SEQUENCE</scope>
    <source>
        <strain evidence="9">FP-58527</strain>
    </source>
</reference>
<dbReference type="EMBL" id="KE504175">
    <property type="protein sequence ID" value="EPS97513.1"/>
    <property type="molecule type" value="Genomic_DNA"/>
</dbReference>
<name>S8E259_FOMSC</name>
<feature type="compositionally biased region" description="Low complexity" evidence="5">
    <location>
        <begin position="30"/>
        <end position="64"/>
    </location>
</feature>
<protein>
    <recommendedName>
        <fullName evidence="7">TECPR1-like DysF domain-containing protein</fullName>
    </recommendedName>
</protein>
<organism evidence="8 9">
    <name type="scientific">Fomitopsis schrenkii</name>
    <name type="common">Brown rot fungus</name>
    <dbReference type="NCBI Taxonomy" id="2126942"/>
    <lineage>
        <taxon>Eukaryota</taxon>
        <taxon>Fungi</taxon>
        <taxon>Dikarya</taxon>
        <taxon>Basidiomycota</taxon>
        <taxon>Agaricomycotina</taxon>
        <taxon>Agaricomycetes</taxon>
        <taxon>Polyporales</taxon>
        <taxon>Fomitopsis</taxon>
    </lineage>
</organism>
<dbReference type="Pfam" id="PF06398">
    <property type="entry name" value="Pex24p"/>
    <property type="match status" value="1"/>
</dbReference>
<evidence type="ECO:0000313" key="9">
    <source>
        <dbReference type="Proteomes" id="UP000015241"/>
    </source>
</evidence>
<keyword evidence="2 6" id="KW-0812">Transmembrane</keyword>
<evidence type="ECO:0000256" key="4">
    <source>
        <dbReference type="ARBA" id="ARBA00023136"/>
    </source>
</evidence>
<dbReference type="InterPro" id="IPR052816">
    <property type="entry name" value="Peroxisomal_Membrane_PEX28-32"/>
</dbReference>
<feature type="region of interest" description="Disordered" evidence="5">
    <location>
        <begin position="1"/>
        <end position="64"/>
    </location>
</feature>
<evidence type="ECO:0000256" key="2">
    <source>
        <dbReference type="ARBA" id="ARBA00022692"/>
    </source>
</evidence>
<keyword evidence="4 6" id="KW-0472">Membrane</keyword>
<feature type="transmembrane region" description="Helical" evidence="6">
    <location>
        <begin position="154"/>
        <end position="182"/>
    </location>
</feature>
<dbReference type="STRING" id="743788.S8E259"/>
<dbReference type="PANTHER" id="PTHR28304">
    <property type="entry name" value="PEROXISOMAL MEMBRANE PROTEIN PEX29"/>
    <property type="match status" value="1"/>
</dbReference>
<dbReference type="OrthoDB" id="74314at2759"/>
<keyword evidence="9" id="KW-1185">Reference proteome</keyword>
<evidence type="ECO:0000259" key="7">
    <source>
        <dbReference type="Pfam" id="PF06398"/>
    </source>
</evidence>
<dbReference type="AlphaFoldDB" id="S8E259"/>
<evidence type="ECO:0000256" key="3">
    <source>
        <dbReference type="ARBA" id="ARBA00022989"/>
    </source>
</evidence>
<feature type="transmembrane region" description="Helical" evidence="6">
    <location>
        <begin position="251"/>
        <end position="272"/>
    </location>
</feature>
<dbReference type="Proteomes" id="UP000015241">
    <property type="component" value="Unassembled WGS sequence"/>
</dbReference>
<evidence type="ECO:0000313" key="8">
    <source>
        <dbReference type="EMBL" id="EPS97513.1"/>
    </source>
</evidence>
<dbReference type="InParanoid" id="S8E259"/>
<evidence type="ECO:0000256" key="6">
    <source>
        <dbReference type="SAM" id="Phobius"/>
    </source>
</evidence>